<evidence type="ECO:0000259" key="4">
    <source>
        <dbReference type="Pfam" id="PF00881"/>
    </source>
</evidence>
<feature type="domain" description="Nitroreductase" evidence="4">
    <location>
        <begin position="11"/>
        <end position="189"/>
    </location>
</feature>
<dbReference type="AlphaFoldDB" id="A0A2K4FCA9"/>
<reference evidence="5 6" key="1">
    <citation type="submission" date="2017-08" db="EMBL/GenBank/DDBJ databases">
        <title>Draft genome sequences of 64 type strains of genus Staph aureus.</title>
        <authorList>
            <person name="Cole K."/>
            <person name="Golubchik T."/>
            <person name="Russell J."/>
            <person name="Foster D."/>
            <person name="Llewelyn M."/>
            <person name="Wilson D."/>
            <person name="Crook D."/>
            <person name="Paul J."/>
        </authorList>
    </citation>
    <scope>NUCLEOTIDE SEQUENCE [LARGE SCALE GENOMIC DNA]</scope>
    <source>
        <strain evidence="5 6">DSM 29875</strain>
    </source>
</reference>
<sequence>MTQINDFDQILKGRKSIKVFDENYKIPREEMDEILEKATLAPSSVNMQPWRMVVVDTPEGKEKLRPLMSMNTRQNDTSSAMIVIFGDLHNYEHAEHIYGSQVERGFMTEEIKTQFLDWVVPYYKGLTTEQMTSIVNIDSSLMAMQLMLVAKAHGYDTNPIGGFDRANMAACFDMDPERYIPVMVIAIGKKAQEGHSSYRMPVESVRQYF</sequence>
<dbReference type="Pfam" id="PF00881">
    <property type="entry name" value="Nitroreductase"/>
    <property type="match status" value="1"/>
</dbReference>
<dbReference type="OrthoDB" id="9782629at2"/>
<dbReference type="InterPro" id="IPR000415">
    <property type="entry name" value="Nitroreductase-like"/>
</dbReference>
<organism evidence="5 6">
    <name type="scientific">Staphylococcus argensis</name>
    <dbReference type="NCBI Taxonomy" id="1607738"/>
    <lineage>
        <taxon>Bacteria</taxon>
        <taxon>Bacillati</taxon>
        <taxon>Bacillota</taxon>
        <taxon>Bacilli</taxon>
        <taxon>Bacillales</taxon>
        <taxon>Staphylococcaceae</taxon>
        <taxon>Staphylococcus</taxon>
    </lineage>
</organism>
<accession>A0A2K4FCA9</accession>
<protein>
    <submittedName>
        <fullName evidence="5">Nitroreductase family protein</fullName>
    </submittedName>
</protein>
<evidence type="ECO:0000256" key="1">
    <source>
        <dbReference type="ARBA" id="ARBA00001917"/>
    </source>
</evidence>
<name>A0A2K4FCA9_9STAP</name>
<keyword evidence="6" id="KW-1185">Reference proteome</keyword>
<comment type="caution">
    <text evidence="5">The sequence shown here is derived from an EMBL/GenBank/DDBJ whole genome shotgun (WGS) entry which is preliminary data.</text>
</comment>
<evidence type="ECO:0000313" key="6">
    <source>
        <dbReference type="Proteomes" id="UP000242712"/>
    </source>
</evidence>
<dbReference type="GO" id="GO:0016491">
    <property type="term" value="F:oxidoreductase activity"/>
    <property type="evidence" value="ECO:0007669"/>
    <property type="project" value="UniProtKB-KW"/>
</dbReference>
<evidence type="ECO:0000256" key="2">
    <source>
        <dbReference type="ARBA" id="ARBA00007118"/>
    </source>
</evidence>
<comment type="similarity">
    <text evidence="2">Belongs to the nitroreductase family.</text>
</comment>
<gene>
    <name evidence="5" type="ORF">CD039_07980</name>
</gene>
<keyword evidence="3" id="KW-0560">Oxidoreductase</keyword>
<dbReference type="CDD" id="cd02137">
    <property type="entry name" value="MhqN-like"/>
    <property type="match status" value="1"/>
</dbReference>
<evidence type="ECO:0000313" key="5">
    <source>
        <dbReference type="EMBL" id="POA08917.1"/>
    </source>
</evidence>
<dbReference type="InterPro" id="IPR029479">
    <property type="entry name" value="Nitroreductase"/>
</dbReference>
<dbReference type="PANTHER" id="PTHR43673">
    <property type="entry name" value="NAD(P)H NITROREDUCTASE YDGI-RELATED"/>
    <property type="match status" value="1"/>
</dbReference>
<comment type="cofactor">
    <cofactor evidence="1">
        <name>FMN</name>
        <dbReference type="ChEBI" id="CHEBI:58210"/>
    </cofactor>
</comment>
<dbReference type="SUPFAM" id="SSF55469">
    <property type="entry name" value="FMN-dependent nitroreductase-like"/>
    <property type="match status" value="1"/>
</dbReference>
<dbReference type="GeneID" id="98298286"/>
<dbReference type="RefSeq" id="WP_103371874.1">
    <property type="nucleotide sequence ID" value="NZ_CBCRVO010000002.1"/>
</dbReference>
<proteinExistence type="inferred from homology"/>
<dbReference type="EMBL" id="PPPX01000011">
    <property type="protein sequence ID" value="POA08917.1"/>
    <property type="molecule type" value="Genomic_DNA"/>
</dbReference>
<dbReference type="Gene3D" id="3.40.109.10">
    <property type="entry name" value="NADH Oxidase"/>
    <property type="match status" value="1"/>
</dbReference>
<dbReference type="Proteomes" id="UP000242712">
    <property type="component" value="Unassembled WGS sequence"/>
</dbReference>
<evidence type="ECO:0000256" key="3">
    <source>
        <dbReference type="ARBA" id="ARBA00023002"/>
    </source>
</evidence>
<dbReference type="PANTHER" id="PTHR43673:SF10">
    <property type="entry name" value="NADH DEHYDROGENASE_NAD(P)H NITROREDUCTASE XCC3605-RELATED"/>
    <property type="match status" value="1"/>
</dbReference>